<dbReference type="InterPro" id="IPR005286">
    <property type="entry name" value="Cell_div_FtsE"/>
</dbReference>
<dbReference type="PROSITE" id="PS50893">
    <property type="entry name" value="ABC_TRANSPORTER_2"/>
    <property type="match status" value="1"/>
</dbReference>
<evidence type="ECO:0000256" key="1">
    <source>
        <dbReference type="ARBA" id="ARBA00005417"/>
    </source>
</evidence>
<keyword evidence="7 9" id="KW-0472">Membrane</keyword>
<evidence type="ECO:0000256" key="5">
    <source>
        <dbReference type="ARBA" id="ARBA00022741"/>
    </source>
</evidence>
<evidence type="ECO:0000256" key="8">
    <source>
        <dbReference type="ARBA" id="ARBA00023306"/>
    </source>
</evidence>
<keyword evidence="6 9" id="KW-0067">ATP-binding</keyword>
<comment type="subcellular location">
    <subcellularLocation>
        <location evidence="9">Cell membrane</location>
        <topology evidence="9">Peripheral membrane protein</topology>
        <orientation evidence="9">Cytoplasmic side</orientation>
    </subcellularLocation>
</comment>
<keyword evidence="3 9" id="KW-1003">Cell membrane</keyword>
<dbReference type="Proteomes" id="UP000050326">
    <property type="component" value="Unassembled WGS sequence"/>
</dbReference>
<accession>A0A0P8W6M4</accession>
<reference evidence="11 12" key="1">
    <citation type="submission" date="2015-09" db="EMBL/GenBank/DDBJ databases">
        <title>Genome sequence of Oxobacter pfennigii DSM 3222.</title>
        <authorList>
            <person name="Poehlein A."/>
            <person name="Bengelsdorf F.R."/>
            <person name="Schiel-Bengelsdorf B."/>
            <person name="Duerre P."/>
            <person name="Daniel R."/>
        </authorList>
    </citation>
    <scope>NUCLEOTIDE SEQUENCE [LARGE SCALE GENOMIC DNA]</scope>
    <source>
        <strain evidence="11 12">DSM 3222</strain>
    </source>
</reference>
<dbReference type="AlphaFoldDB" id="A0A0P8W6M4"/>
<dbReference type="PANTHER" id="PTHR24220">
    <property type="entry name" value="IMPORT ATP-BINDING PROTEIN"/>
    <property type="match status" value="1"/>
</dbReference>
<evidence type="ECO:0000259" key="10">
    <source>
        <dbReference type="PROSITE" id="PS50893"/>
    </source>
</evidence>
<gene>
    <name evidence="11" type="primary">ftsE_2</name>
    <name evidence="9" type="synonym">ftsE</name>
    <name evidence="11" type="ORF">OXPF_28510</name>
</gene>
<dbReference type="GO" id="GO:0022857">
    <property type="term" value="F:transmembrane transporter activity"/>
    <property type="evidence" value="ECO:0007669"/>
    <property type="project" value="TreeGrafter"/>
</dbReference>
<dbReference type="InterPro" id="IPR003593">
    <property type="entry name" value="AAA+_ATPase"/>
</dbReference>
<proteinExistence type="inferred from homology"/>
<protein>
    <recommendedName>
        <fullName evidence="2 9">Cell division ATP-binding protein FtsE</fullName>
    </recommendedName>
</protein>
<dbReference type="InterPro" id="IPR003439">
    <property type="entry name" value="ABC_transporter-like_ATP-bd"/>
</dbReference>
<dbReference type="GO" id="GO:0016887">
    <property type="term" value="F:ATP hydrolysis activity"/>
    <property type="evidence" value="ECO:0007669"/>
    <property type="project" value="InterPro"/>
</dbReference>
<dbReference type="STRING" id="36849.OXPF_28510"/>
<evidence type="ECO:0000313" key="11">
    <source>
        <dbReference type="EMBL" id="KPU43410.1"/>
    </source>
</evidence>
<dbReference type="InterPro" id="IPR027417">
    <property type="entry name" value="P-loop_NTPase"/>
</dbReference>
<dbReference type="PROSITE" id="PS00211">
    <property type="entry name" value="ABC_TRANSPORTER_1"/>
    <property type="match status" value="1"/>
</dbReference>
<organism evidence="11 12">
    <name type="scientific">Oxobacter pfennigii</name>
    <dbReference type="NCBI Taxonomy" id="36849"/>
    <lineage>
        <taxon>Bacteria</taxon>
        <taxon>Bacillati</taxon>
        <taxon>Bacillota</taxon>
        <taxon>Clostridia</taxon>
        <taxon>Eubacteriales</taxon>
        <taxon>Clostridiaceae</taxon>
        <taxon>Oxobacter</taxon>
    </lineage>
</organism>
<comment type="caution">
    <text evidence="11">The sequence shown here is derived from an EMBL/GenBank/DDBJ whole genome shotgun (WGS) entry which is preliminary data.</text>
</comment>
<dbReference type="GO" id="GO:0005524">
    <property type="term" value="F:ATP binding"/>
    <property type="evidence" value="ECO:0007669"/>
    <property type="project" value="UniProtKB-UniRule"/>
</dbReference>
<comment type="subunit">
    <text evidence="9">Homodimer. Forms a membrane-associated complex with FtsX.</text>
</comment>
<evidence type="ECO:0000313" key="12">
    <source>
        <dbReference type="Proteomes" id="UP000050326"/>
    </source>
</evidence>
<dbReference type="InterPro" id="IPR017871">
    <property type="entry name" value="ABC_transporter-like_CS"/>
</dbReference>
<dbReference type="Pfam" id="PF00005">
    <property type="entry name" value="ABC_tran"/>
    <property type="match status" value="1"/>
</dbReference>
<comment type="function">
    <text evidence="9">Part of the ABC transporter FtsEX involved in cellular division.</text>
</comment>
<dbReference type="OrthoDB" id="9802264at2"/>
<sequence length="228" mass="25408">MIELTHISKIYNENIMALSNINLRIDKGEFVFLVGPSGAGKSTFIKMMLKEIDPTSGNIIVNNVNLSKLKRREIPYYRRNIGMVFQDFRLIPEMTVYENVSFAMHVIEASSRDIRRRVPLVLSMVGLSKKANSLPGQLSGGEQQRVSLARAIVNNPSVLIADEPTGNLDPETSRGIMELLKDINNSGTTVIMATHAKDIVDSMKKRVVALEKGVLIRDEQKGGYGYED</sequence>
<keyword evidence="4 9" id="KW-0132">Cell division</keyword>
<dbReference type="SUPFAM" id="SSF52540">
    <property type="entry name" value="P-loop containing nucleoside triphosphate hydrolases"/>
    <property type="match status" value="1"/>
</dbReference>
<dbReference type="Gene3D" id="3.40.50.300">
    <property type="entry name" value="P-loop containing nucleotide triphosphate hydrolases"/>
    <property type="match status" value="1"/>
</dbReference>
<evidence type="ECO:0000256" key="9">
    <source>
        <dbReference type="RuleBase" id="RU365094"/>
    </source>
</evidence>
<comment type="similarity">
    <text evidence="1 9">Belongs to the ABC transporter superfamily.</text>
</comment>
<evidence type="ECO:0000256" key="2">
    <source>
        <dbReference type="ARBA" id="ARBA00020019"/>
    </source>
</evidence>
<dbReference type="RefSeq" id="WP_054875857.1">
    <property type="nucleotide sequence ID" value="NZ_LKET01000039.1"/>
</dbReference>
<dbReference type="EMBL" id="LKET01000039">
    <property type="protein sequence ID" value="KPU43410.1"/>
    <property type="molecule type" value="Genomic_DNA"/>
</dbReference>
<evidence type="ECO:0000256" key="7">
    <source>
        <dbReference type="ARBA" id="ARBA00023136"/>
    </source>
</evidence>
<name>A0A0P8W6M4_9CLOT</name>
<dbReference type="GO" id="GO:0051301">
    <property type="term" value="P:cell division"/>
    <property type="evidence" value="ECO:0007669"/>
    <property type="project" value="UniProtKB-UniRule"/>
</dbReference>
<dbReference type="SMART" id="SM00382">
    <property type="entry name" value="AAA"/>
    <property type="match status" value="1"/>
</dbReference>
<dbReference type="InterPro" id="IPR015854">
    <property type="entry name" value="ABC_transpr_LolD-like"/>
</dbReference>
<evidence type="ECO:0000256" key="6">
    <source>
        <dbReference type="ARBA" id="ARBA00022840"/>
    </source>
</evidence>
<feature type="domain" description="ABC transporter" evidence="10">
    <location>
        <begin position="2"/>
        <end position="227"/>
    </location>
</feature>
<dbReference type="GO" id="GO:0005886">
    <property type="term" value="C:plasma membrane"/>
    <property type="evidence" value="ECO:0007669"/>
    <property type="project" value="UniProtKB-SubCell"/>
</dbReference>
<evidence type="ECO:0000256" key="4">
    <source>
        <dbReference type="ARBA" id="ARBA00022618"/>
    </source>
</evidence>
<dbReference type="PANTHER" id="PTHR24220:SF470">
    <property type="entry name" value="CELL DIVISION ATP-BINDING PROTEIN FTSE"/>
    <property type="match status" value="1"/>
</dbReference>
<keyword evidence="8 9" id="KW-0131">Cell cycle</keyword>
<keyword evidence="5 9" id="KW-0547">Nucleotide-binding</keyword>
<evidence type="ECO:0000256" key="3">
    <source>
        <dbReference type="ARBA" id="ARBA00022475"/>
    </source>
</evidence>
<dbReference type="PATRIC" id="fig|36849.3.peg.3015"/>
<keyword evidence="12" id="KW-1185">Reference proteome</keyword>
<dbReference type="FunFam" id="3.40.50.300:FF:000056">
    <property type="entry name" value="Cell division ATP-binding protein FtsE"/>
    <property type="match status" value="1"/>
</dbReference>
<dbReference type="NCBIfam" id="TIGR02673">
    <property type="entry name" value="FtsE"/>
    <property type="match status" value="1"/>
</dbReference>